<feature type="region of interest" description="Disordered" evidence="1">
    <location>
        <begin position="217"/>
        <end position="253"/>
    </location>
</feature>
<protein>
    <submittedName>
        <fullName evidence="3">BHLH domain-containing protein</fullName>
    </submittedName>
</protein>
<feature type="region of interest" description="Disordered" evidence="1">
    <location>
        <begin position="270"/>
        <end position="297"/>
    </location>
</feature>
<feature type="compositionally biased region" description="Acidic residues" evidence="1">
    <location>
        <begin position="59"/>
        <end position="69"/>
    </location>
</feature>
<keyword evidence="4" id="KW-1185">Reference proteome</keyword>
<dbReference type="EMBL" id="BPQB01000004">
    <property type="protein sequence ID" value="GJE86331.1"/>
    <property type="molecule type" value="Genomic_DNA"/>
</dbReference>
<accession>A0A9P3G155</accession>
<organism evidence="3 4">
    <name type="scientific">Phanerochaete sordida</name>
    <dbReference type="NCBI Taxonomy" id="48140"/>
    <lineage>
        <taxon>Eukaryota</taxon>
        <taxon>Fungi</taxon>
        <taxon>Dikarya</taxon>
        <taxon>Basidiomycota</taxon>
        <taxon>Agaricomycotina</taxon>
        <taxon>Agaricomycetes</taxon>
        <taxon>Polyporales</taxon>
        <taxon>Phanerochaetaceae</taxon>
        <taxon>Phanerochaete</taxon>
    </lineage>
</organism>
<comment type="caution">
    <text evidence="3">The sequence shown here is derived from an EMBL/GenBank/DDBJ whole genome shotgun (WGS) entry which is preliminary data.</text>
</comment>
<reference evidence="3 4" key="1">
    <citation type="submission" date="2021-08" db="EMBL/GenBank/DDBJ databases">
        <title>Draft Genome Sequence of Phanerochaete sordida strain YK-624.</title>
        <authorList>
            <person name="Mori T."/>
            <person name="Dohra H."/>
            <person name="Suzuki T."/>
            <person name="Kawagishi H."/>
            <person name="Hirai H."/>
        </authorList>
    </citation>
    <scope>NUCLEOTIDE SEQUENCE [LARGE SCALE GENOMIC DNA]</scope>
    <source>
        <strain evidence="3 4">YK-624</strain>
    </source>
</reference>
<feature type="compositionally biased region" description="Pro residues" evidence="1">
    <location>
        <begin position="222"/>
        <end position="231"/>
    </location>
</feature>
<dbReference type="Gene3D" id="4.10.280.10">
    <property type="entry name" value="Helix-loop-helix DNA-binding domain"/>
    <property type="match status" value="1"/>
</dbReference>
<evidence type="ECO:0000259" key="2">
    <source>
        <dbReference type="PROSITE" id="PS50888"/>
    </source>
</evidence>
<evidence type="ECO:0000313" key="3">
    <source>
        <dbReference type="EMBL" id="GJE86331.1"/>
    </source>
</evidence>
<evidence type="ECO:0000256" key="1">
    <source>
        <dbReference type="SAM" id="MobiDB-lite"/>
    </source>
</evidence>
<dbReference type="Proteomes" id="UP000703269">
    <property type="component" value="Unassembled WGS sequence"/>
</dbReference>
<dbReference type="Pfam" id="PF00010">
    <property type="entry name" value="HLH"/>
    <property type="match status" value="1"/>
</dbReference>
<dbReference type="InterPro" id="IPR036638">
    <property type="entry name" value="HLH_DNA-bd_sf"/>
</dbReference>
<feature type="region of interest" description="Disordered" evidence="1">
    <location>
        <begin position="179"/>
        <end position="200"/>
    </location>
</feature>
<feature type="compositionally biased region" description="Basic and acidic residues" evidence="1">
    <location>
        <begin position="48"/>
        <end position="58"/>
    </location>
</feature>
<feature type="compositionally biased region" description="Polar residues" evidence="1">
    <location>
        <begin position="239"/>
        <end position="250"/>
    </location>
</feature>
<feature type="compositionally biased region" description="Polar residues" evidence="1">
    <location>
        <begin position="341"/>
        <end position="355"/>
    </location>
</feature>
<feature type="region of interest" description="Disordered" evidence="1">
    <location>
        <begin position="1"/>
        <end position="114"/>
    </location>
</feature>
<feature type="compositionally biased region" description="Polar residues" evidence="1">
    <location>
        <begin position="1"/>
        <end position="13"/>
    </location>
</feature>
<feature type="domain" description="BHLH" evidence="2">
    <location>
        <begin position="97"/>
        <end position="163"/>
    </location>
</feature>
<dbReference type="GO" id="GO:0046983">
    <property type="term" value="F:protein dimerization activity"/>
    <property type="evidence" value="ECO:0007669"/>
    <property type="project" value="InterPro"/>
</dbReference>
<feature type="compositionally biased region" description="Low complexity" evidence="1">
    <location>
        <begin position="362"/>
        <end position="380"/>
    </location>
</feature>
<feature type="compositionally biased region" description="Basic and acidic residues" evidence="1">
    <location>
        <begin position="92"/>
        <end position="108"/>
    </location>
</feature>
<dbReference type="InterPro" id="IPR011598">
    <property type="entry name" value="bHLH_dom"/>
</dbReference>
<dbReference type="PROSITE" id="PS50888">
    <property type="entry name" value="BHLH"/>
    <property type="match status" value="1"/>
</dbReference>
<feature type="compositionally biased region" description="Pro residues" evidence="1">
    <location>
        <begin position="274"/>
        <end position="288"/>
    </location>
</feature>
<name>A0A9P3G155_9APHY</name>
<dbReference type="AlphaFoldDB" id="A0A9P3G155"/>
<gene>
    <name evidence="3" type="ORF">PsYK624_024110</name>
</gene>
<sequence>MPTAETASYNASCNPPRKAKRPRTDAEITPPQASQPQQQRPRPPILPRDLHQPERESSDGDEDEEDDYDPVSPPPAASTKRRGRKPGPLSRSARESQRKLNHSRIEKARRTKINETLATLSNLVSEAERQRGGIPEVEERARKGEKEFKLDVLVKTVTYIQELMHKVNILESRTCARCSASNGPSPMMSPESPARKRKASDLDIDVDVISVVDDEVDMPESPLSPLPPPVKPVRASPSIRAQSKAPSQSPCLPPISSWLPNPYVDPSCLSTLPSPNPNGPPSHLPTPPLSGSFRVPLSLGSSAPPALVLPGPAHPLPMSSPSIAAETSRMHISMPKRRMSSAHTASLSPTVSPSWTPEDETAASLLLSMSSSPSGSSTSARLRGNSLESNGARPKLDLSMTPMHAETPSSLLGLGRHG</sequence>
<feature type="region of interest" description="Disordered" evidence="1">
    <location>
        <begin position="333"/>
        <end position="418"/>
    </location>
</feature>
<dbReference type="SUPFAM" id="SSF47459">
    <property type="entry name" value="HLH, helix-loop-helix DNA-binding domain"/>
    <property type="match status" value="1"/>
</dbReference>
<feature type="compositionally biased region" description="Low complexity" evidence="1">
    <location>
        <begin position="30"/>
        <end position="40"/>
    </location>
</feature>
<evidence type="ECO:0000313" key="4">
    <source>
        <dbReference type="Proteomes" id="UP000703269"/>
    </source>
</evidence>
<proteinExistence type="predicted"/>
<dbReference type="OrthoDB" id="690068at2759"/>